<protein>
    <submittedName>
        <fullName evidence="1">Uncharacterized protein</fullName>
    </submittedName>
</protein>
<dbReference type="EMBL" id="BAAAZR010000059">
    <property type="protein sequence ID" value="GAA3843854.1"/>
    <property type="molecule type" value="Genomic_DNA"/>
</dbReference>
<keyword evidence="2" id="KW-1185">Reference proteome</keyword>
<proteinExistence type="predicted"/>
<reference evidence="2" key="1">
    <citation type="journal article" date="2019" name="Int. J. Syst. Evol. Microbiol.">
        <title>The Global Catalogue of Microorganisms (GCM) 10K type strain sequencing project: providing services to taxonomists for standard genome sequencing and annotation.</title>
        <authorList>
            <consortium name="The Broad Institute Genomics Platform"/>
            <consortium name="The Broad Institute Genome Sequencing Center for Infectious Disease"/>
            <person name="Wu L."/>
            <person name="Ma J."/>
        </authorList>
    </citation>
    <scope>NUCLEOTIDE SEQUENCE [LARGE SCALE GENOMIC DNA]</scope>
    <source>
        <strain evidence="2">JCM 16908</strain>
    </source>
</reference>
<evidence type="ECO:0000313" key="1">
    <source>
        <dbReference type="EMBL" id="GAA3843854.1"/>
    </source>
</evidence>
<evidence type="ECO:0000313" key="2">
    <source>
        <dbReference type="Proteomes" id="UP001500888"/>
    </source>
</evidence>
<comment type="caution">
    <text evidence="1">The sequence shown here is derived from an EMBL/GenBank/DDBJ whole genome shotgun (WGS) entry which is preliminary data.</text>
</comment>
<organism evidence="1 2">
    <name type="scientific">Sphaerisporangium flaviroseum</name>
    <dbReference type="NCBI Taxonomy" id="509199"/>
    <lineage>
        <taxon>Bacteria</taxon>
        <taxon>Bacillati</taxon>
        <taxon>Actinomycetota</taxon>
        <taxon>Actinomycetes</taxon>
        <taxon>Streptosporangiales</taxon>
        <taxon>Streptosporangiaceae</taxon>
        <taxon>Sphaerisporangium</taxon>
    </lineage>
</organism>
<name>A0ABP7JFI9_9ACTN</name>
<accession>A0ABP7JFI9</accession>
<sequence length="106" mass="11476">MGYGQRPVVVLRGCASGADSAAQMTARWPLPDKPVLLVVADAPFPMPALARHRLEVISASVTATIFVRYLAVLRELGDPVVALRQRSVARAARRLQSSLDRLVRTG</sequence>
<dbReference type="Proteomes" id="UP001500888">
    <property type="component" value="Unassembled WGS sequence"/>
</dbReference>
<gene>
    <name evidence="1" type="ORF">GCM10022226_78550</name>
</gene>